<proteinExistence type="predicted"/>
<evidence type="ECO:0000256" key="1">
    <source>
        <dbReference type="SAM" id="MobiDB-lite"/>
    </source>
</evidence>
<comment type="caution">
    <text evidence="2">The sequence shown here is derived from an EMBL/GenBank/DDBJ whole genome shotgun (WGS) entry which is preliminary data.</text>
</comment>
<keyword evidence="3" id="KW-1185">Reference proteome</keyword>
<protein>
    <submittedName>
        <fullName evidence="2">Uncharacterized protein</fullName>
    </submittedName>
</protein>
<name>A0ABW2GD52_9ACTN</name>
<gene>
    <name evidence="2" type="ORF">ACFQLX_03365</name>
</gene>
<dbReference type="EMBL" id="JBHSZO010000003">
    <property type="protein sequence ID" value="MFC7217215.1"/>
    <property type="molecule type" value="Genomic_DNA"/>
</dbReference>
<dbReference type="Proteomes" id="UP001596413">
    <property type="component" value="Unassembled WGS sequence"/>
</dbReference>
<feature type="region of interest" description="Disordered" evidence="1">
    <location>
        <begin position="22"/>
        <end position="81"/>
    </location>
</feature>
<sequence length="81" mass="8840">MTPRQRPTFQDEFDDAVTLGNAHLAKKDVPPADHVGPPTHPAENYGDAFTPDEPNPTPPPTPHRRGAPQPHHTPTEATPRP</sequence>
<organism evidence="2 3">
    <name type="scientific">Streptomyces polyrhachis</name>
    <dbReference type="NCBI Taxonomy" id="1282885"/>
    <lineage>
        <taxon>Bacteria</taxon>
        <taxon>Bacillati</taxon>
        <taxon>Actinomycetota</taxon>
        <taxon>Actinomycetes</taxon>
        <taxon>Kitasatosporales</taxon>
        <taxon>Streptomycetaceae</taxon>
        <taxon>Streptomyces</taxon>
    </lineage>
</organism>
<evidence type="ECO:0000313" key="3">
    <source>
        <dbReference type="Proteomes" id="UP001596413"/>
    </source>
</evidence>
<accession>A0ABW2GD52</accession>
<feature type="non-terminal residue" evidence="2">
    <location>
        <position position="81"/>
    </location>
</feature>
<evidence type="ECO:0000313" key="2">
    <source>
        <dbReference type="EMBL" id="MFC7217215.1"/>
    </source>
</evidence>
<reference evidence="3" key="1">
    <citation type="journal article" date="2019" name="Int. J. Syst. Evol. Microbiol.">
        <title>The Global Catalogue of Microorganisms (GCM) 10K type strain sequencing project: providing services to taxonomists for standard genome sequencing and annotation.</title>
        <authorList>
            <consortium name="The Broad Institute Genomics Platform"/>
            <consortium name="The Broad Institute Genome Sequencing Center for Infectious Disease"/>
            <person name="Wu L."/>
            <person name="Ma J."/>
        </authorList>
    </citation>
    <scope>NUCLEOTIDE SEQUENCE [LARGE SCALE GENOMIC DNA]</scope>
    <source>
        <strain evidence="3">CGMCC 1.13681</strain>
    </source>
</reference>